<evidence type="ECO:0000313" key="1">
    <source>
        <dbReference type="EMBL" id="WAR03109.1"/>
    </source>
</evidence>
<evidence type="ECO:0000313" key="2">
    <source>
        <dbReference type="Proteomes" id="UP001164746"/>
    </source>
</evidence>
<accession>A0ABY7E3Z0</accession>
<proteinExistence type="predicted"/>
<dbReference type="EMBL" id="CP111015">
    <property type="protein sequence ID" value="WAR03109.1"/>
    <property type="molecule type" value="Genomic_DNA"/>
</dbReference>
<reference evidence="1" key="1">
    <citation type="submission" date="2022-11" db="EMBL/GenBank/DDBJ databases">
        <title>Centuries of genome instability and evolution in soft-shell clam transmissible cancer (bioRxiv).</title>
        <authorList>
            <person name="Hart S.F.M."/>
            <person name="Yonemitsu M.A."/>
            <person name="Giersch R.M."/>
            <person name="Beal B.F."/>
            <person name="Arriagada G."/>
            <person name="Davis B.W."/>
            <person name="Ostrander E.A."/>
            <person name="Goff S.P."/>
            <person name="Metzger M.J."/>
        </authorList>
    </citation>
    <scope>NUCLEOTIDE SEQUENCE</scope>
    <source>
        <strain evidence="1">MELC-2E11</strain>
        <tissue evidence="1">Siphon/mantle</tissue>
    </source>
</reference>
<gene>
    <name evidence="1" type="ORF">MAR_009667</name>
</gene>
<evidence type="ECO:0008006" key="3">
    <source>
        <dbReference type="Google" id="ProtNLM"/>
    </source>
</evidence>
<organism evidence="1 2">
    <name type="scientific">Mya arenaria</name>
    <name type="common">Soft-shell clam</name>
    <dbReference type="NCBI Taxonomy" id="6604"/>
    <lineage>
        <taxon>Eukaryota</taxon>
        <taxon>Metazoa</taxon>
        <taxon>Spiralia</taxon>
        <taxon>Lophotrochozoa</taxon>
        <taxon>Mollusca</taxon>
        <taxon>Bivalvia</taxon>
        <taxon>Autobranchia</taxon>
        <taxon>Heteroconchia</taxon>
        <taxon>Euheterodonta</taxon>
        <taxon>Imparidentia</taxon>
        <taxon>Neoheterodontei</taxon>
        <taxon>Myida</taxon>
        <taxon>Myoidea</taxon>
        <taxon>Myidae</taxon>
        <taxon>Mya</taxon>
    </lineage>
</organism>
<keyword evidence="2" id="KW-1185">Reference proteome</keyword>
<protein>
    <recommendedName>
        <fullName evidence="3">USP domain-containing protein</fullName>
    </recommendedName>
</protein>
<name>A0ABY7E3Z0_MYAAR</name>
<sequence length="182" mass="20476">MTGQTCLFNKKCTKKKQQAFGIFLQEALNLPVSEEAALLYYGKSMKGNMARRGEMIGDDDDYDKSADESQVFCQQDIVSTLVRSVDVSYNNSEKAVSQPGTYNSETYGHAYCFNQSDSNEEQFNRRIADHNDGTHGGNYLSPRNKYFVFNGVMQNIFHLTRTDGKPKIPSSFTVSIPGRTSF</sequence>
<dbReference type="Proteomes" id="UP001164746">
    <property type="component" value="Chromosome 4"/>
</dbReference>